<dbReference type="EMBL" id="CAJVPU010015731">
    <property type="protein sequence ID" value="CAG8648588.1"/>
    <property type="molecule type" value="Genomic_DNA"/>
</dbReference>
<gene>
    <name evidence="1" type="ORF">DHETER_LOCUS9178</name>
</gene>
<proteinExistence type="predicted"/>
<keyword evidence="2" id="KW-1185">Reference proteome</keyword>
<accession>A0ACA9NDR6</accession>
<evidence type="ECO:0000313" key="2">
    <source>
        <dbReference type="Proteomes" id="UP000789702"/>
    </source>
</evidence>
<feature type="non-terminal residue" evidence="1">
    <location>
        <position position="1"/>
    </location>
</feature>
<sequence length="163" mass="19167">AIAQKLALFSFEENSHLIIDHMTTEEYARDSYENLLFSICRFTEVTGHYPQNITVIGFEFKRKRFLDLHRAAIKFPLDRFTYIGIDSVNVKSNKIGIDNALEPFKQDIYACHDGILRNKKLARNPFRRRHPYHLSCPSLSELINYCPRDPTLIYPNKLPWEFS</sequence>
<evidence type="ECO:0000313" key="1">
    <source>
        <dbReference type="EMBL" id="CAG8648588.1"/>
    </source>
</evidence>
<protein>
    <submittedName>
        <fullName evidence="1">1263_t:CDS:1</fullName>
    </submittedName>
</protein>
<name>A0ACA9NDR6_9GLOM</name>
<organism evidence="1 2">
    <name type="scientific">Dentiscutata heterogama</name>
    <dbReference type="NCBI Taxonomy" id="1316150"/>
    <lineage>
        <taxon>Eukaryota</taxon>
        <taxon>Fungi</taxon>
        <taxon>Fungi incertae sedis</taxon>
        <taxon>Mucoromycota</taxon>
        <taxon>Glomeromycotina</taxon>
        <taxon>Glomeromycetes</taxon>
        <taxon>Diversisporales</taxon>
        <taxon>Gigasporaceae</taxon>
        <taxon>Dentiscutata</taxon>
    </lineage>
</organism>
<dbReference type="Proteomes" id="UP000789702">
    <property type="component" value="Unassembled WGS sequence"/>
</dbReference>
<comment type="caution">
    <text evidence="1">The sequence shown here is derived from an EMBL/GenBank/DDBJ whole genome shotgun (WGS) entry which is preliminary data.</text>
</comment>
<reference evidence="1" key="1">
    <citation type="submission" date="2021-06" db="EMBL/GenBank/DDBJ databases">
        <authorList>
            <person name="Kallberg Y."/>
            <person name="Tangrot J."/>
            <person name="Rosling A."/>
        </authorList>
    </citation>
    <scope>NUCLEOTIDE SEQUENCE</scope>
    <source>
        <strain evidence="1">IL203A</strain>
    </source>
</reference>